<dbReference type="NCBIfam" id="NF037995">
    <property type="entry name" value="TRAP_S1"/>
    <property type="match status" value="1"/>
</dbReference>
<accession>A0A2P1PVB7</accession>
<proteinExistence type="predicted"/>
<dbReference type="PANTHER" id="PTHR33376">
    <property type="match status" value="1"/>
</dbReference>
<evidence type="ECO:0000313" key="3">
    <source>
        <dbReference type="EMBL" id="AVP98724.1"/>
    </source>
</evidence>
<feature type="signal peptide" evidence="2">
    <location>
        <begin position="1"/>
        <end position="19"/>
    </location>
</feature>
<evidence type="ECO:0000256" key="1">
    <source>
        <dbReference type="ARBA" id="ARBA00022729"/>
    </source>
</evidence>
<dbReference type="Proteomes" id="UP000241074">
    <property type="component" value="Chromosome"/>
</dbReference>
<feature type="chain" id="PRO_5015112599" evidence="2">
    <location>
        <begin position="20"/>
        <end position="334"/>
    </location>
</feature>
<evidence type="ECO:0000256" key="2">
    <source>
        <dbReference type="SAM" id="SignalP"/>
    </source>
</evidence>
<dbReference type="Pfam" id="PF03480">
    <property type="entry name" value="DctP"/>
    <property type="match status" value="1"/>
</dbReference>
<dbReference type="InterPro" id="IPR018389">
    <property type="entry name" value="DctP_fam"/>
</dbReference>
<organism evidence="3 4">
    <name type="scientific">Ahniella affigens</name>
    <dbReference type="NCBI Taxonomy" id="2021234"/>
    <lineage>
        <taxon>Bacteria</taxon>
        <taxon>Pseudomonadati</taxon>
        <taxon>Pseudomonadota</taxon>
        <taxon>Gammaproteobacteria</taxon>
        <taxon>Lysobacterales</taxon>
        <taxon>Rhodanobacteraceae</taxon>
        <taxon>Ahniella</taxon>
    </lineage>
</organism>
<dbReference type="RefSeq" id="WP_106892644.1">
    <property type="nucleotide sequence ID" value="NZ_CP027860.1"/>
</dbReference>
<reference evidence="3 4" key="1">
    <citation type="submission" date="2018-03" db="EMBL/GenBank/DDBJ databases">
        <title>Ahniella affigens gen. nov., sp. nov., a gammaproteobacterium isolated from sandy soil near a stream.</title>
        <authorList>
            <person name="Ko Y."/>
            <person name="Kim J.-H."/>
        </authorList>
    </citation>
    <scope>NUCLEOTIDE SEQUENCE [LARGE SCALE GENOMIC DNA]</scope>
    <source>
        <strain evidence="3 4">D13</strain>
    </source>
</reference>
<dbReference type="EMBL" id="CP027860">
    <property type="protein sequence ID" value="AVP98724.1"/>
    <property type="molecule type" value="Genomic_DNA"/>
</dbReference>
<dbReference type="OrthoDB" id="5670809at2"/>
<dbReference type="AlphaFoldDB" id="A0A2P1PVB7"/>
<dbReference type="KEGG" id="xba:C7S18_16690"/>
<dbReference type="PANTHER" id="PTHR33376:SF5">
    <property type="entry name" value="EXTRACYTOPLASMIC SOLUTE RECEPTOR PROTEIN"/>
    <property type="match status" value="1"/>
</dbReference>
<name>A0A2P1PVB7_9GAMM</name>
<keyword evidence="4" id="KW-1185">Reference proteome</keyword>
<keyword evidence="1 2" id="KW-0732">Signal</keyword>
<gene>
    <name evidence="3" type="ORF">C7S18_16690</name>
</gene>
<protein>
    <submittedName>
        <fullName evidence="3">C4-dicarboxylate ABC transporter</fullName>
    </submittedName>
</protein>
<sequence>MKRILMAGLLALAPVLASAATVFKIATVAPDGTTWMKEMREAAANVKAQTEGRVEVKYFPGGVMGNDVAVLRKMKLGQLQGGAFTGGEISQVQGDIQIYSLPFLFDDLNEIAYVRKTMDAEVKQRLAAKGIVPLGIAGGGFAYLMSTKPLRNQHDLRASKVWVPQNDKIAQVAFEQSQVNPIPLPLGDVYTSLQTGLLETVGTTTSGAIIFQWHTKVKYAFDLPLTYVLGVFAVDKRPYDKLSPADRTVVDREFAQAFQDIELAAAKDNENAWQTLVKNGVSFVKPDATEHQAWIDVGVRTRDAMVANGGISKDLLDKILALKAEYQSQQAAKP</sequence>
<evidence type="ECO:0000313" key="4">
    <source>
        <dbReference type="Proteomes" id="UP000241074"/>
    </source>
</evidence>
<dbReference type="InterPro" id="IPR038404">
    <property type="entry name" value="TRAP_DctP_sf"/>
</dbReference>
<dbReference type="GO" id="GO:0055085">
    <property type="term" value="P:transmembrane transport"/>
    <property type="evidence" value="ECO:0007669"/>
    <property type="project" value="InterPro"/>
</dbReference>
<reference evidence="3 4" key="2">
    <citation type="submission" date="2018-03" db="EMBL/GenBank/DDBJ databases">
        <authorList>
            <person name="Keele B.F."/>
        </authorList>
    </citation>
    <scope>NUCLEOTIDE SEQUENCE [LARGE SCALE GENOMIC DNA]</scope>
    <source>
        <strain evidence="3 4">D13</strain>
    </source>
</reference>
<dbReference type="Gene3D" id="3.40.190.170">
    <property type="entry name" value="Bacterial extracellular solute-binding protein, family 7"/>
    <property type="match status" value="1"/>
</dbReference>